<sequence length="95" mass="10460">MYLASRLVLTLFLHSAAANQASFLVQNAENLSDIPSESVDAYTIAFGIRTRIHVESIRKFSPQEKIAQIICDAGFNTVGKVYEDLTFGIVAIHSD</sequence>
<dbReference type="AlphaFoldDB" id="A0A9P7BLK4"/>
<dbReference type="Proteomes" id="UP000716291">
    <property type="component" value="Unassembled WGS sequence"/>
</dbReference>
<name>A0A9P7BLK4_RHIOR</name>
<evidence type="ECO:0000313" key="3">
    <source>
        <dbReference type="Proteomes" id="UP000716291"/>
    </source>
</evidence>
<accession>A0A9P7BLK4</accession>
<feature type="chain" id="PRO_5040171290" evidence="1">
    <location>
        <begin position="19"/>
        <end position="95"/>
    </location>
</feature>
<protein>
    <submittedName>
        <fullName evidence="2">Uncharacterized protein</fullName>
    </submittedName>
</protein>
<reference evidence="2" key="1">
    <citation type="journal article" date="2020" name="Microb. Genom.">
        <title>Genetic diversity of clinical and environmental Mucorales isolates obtained from an investigation of mucormycosis cases among solid organ transplant recipients.</title>
        <authorList>
            <person name="Nguyen M.H."/>
            <person name="Kaul D."/>
            <person name="Muto C."/>
            <person name="Cheng S.J."/>
            <person name="Richter R.A."/>
            <person name="Bruno V.M."/>
            <person name="Liu G."/>
            <person name="Beyhan S."/>
            <person name="Sundermann A.J."/>
            <person name="Mounaud S."/>
            <person name="Pasculle A.W."/>
            <person name="Nierman W.C."/>
            <person name="Driscoll E."/>
            <person name="Cumbie R."/>
            <person name="Clancy C.J."/>
            <person name="Dupont C.L."/>
        </authorList>
    </citation>
    <scope>NUCLEOTIDE SEQUENCE</scope>
    <source>
        <strain evidence="2">GL11</strain>
    </source>
</reference>
<evidence type="ECO:0000313" key="2">
    <source>
        <dbReference type="EMBL" id="KAG1300572.1"/>
    </source>
</evidence>
<dbReference type="Pfam" id="PF01209">
    <property type="entry name" value="Ubie_methyltran"/>
    <property type="match status" value="1"/>
</dbReference>
<feature type="signal peptide" evidence="1">
    <location>
        <begin position="1"/>
        <end position="18"/>
    </location>
</feature>
<organism evidence="2 3">
    <name type="scientific">Rhizopus oryzae</name>
    <name type="common">Mucormycosis agent</name>
    <name type="synonym">Rhizopus arrhizus var. delemar</name>
    <dbReference type="NCBI Taxonomy" id="64495"/>
    <lineage>
        <taxon>Eukaryota</taxon>
        <taxon>Fungi</taxon>
        <taxon>Fungi incertae sedis</taxon>
        <taxon>Mucoromycota</taxon>
        <taxon>Mucoromycotina</taxon>
        <taxon>Mucoromycetes</taxon>
        <taxon>Mucorales</taxon>
        <taxon>Mucorineae</taxon>
        <taxon>Rhizopodaceae</taxon>
        <taxon>Rhizopus</taxon>
    </lineage>
</organism>
<keyword evidence="1" id="KW-0732">Signal</keyword>
<gene>
    <name evidence="2" type="ORF">G6F64_012573</name>
</gene>
<keyword evidence="3" id="KW-1185">Reference proteome</keyword>
<dbReference type="EMBL" id="JAANQT010003979">
    <property type="protein sequence ID" value="KAG1300572.1"/>
    <property type="molecule type" value="Genomic_DNA"/>
</dbReference>
<comment type="caution">
    <text evidence="2">The sequence shown here is derived from an EMBL/GenBank/DDBJ whole genome shotgun (WGS) entry which is preliminary data.</text>
</comment>
<proteinExistence type="predicted"/>
<evidence type="ECO:0000256" key="1">
    <source>
        <dbReference type="SAM" id="SignalP"/>
    </source>
</evidence>